<keyword evidence="1" id="KW-0732">Signal</keyword>
<keyword evidence="3" id="KW-1185">Reference proteome</keyword>
<name>A0ABS1BRE5_9NEIS</name>
<evidence type="ECO:0000313" key="3">
    <source>
        <dbReference type="Proteomes" id="UP000614058"/>
    </source>
</evidence>
<protein>
    <recommendedName>
        <fullName evidence="4">Lipoprotein</fullName>
    </recommendedName>
</protein>
<sequence length="131" mass="13679">MKKIALTLITATLLTACADSGTAGVGGLLGGGAGTSSAAGIGKSAVQMYVQNRCVNELQARTEWRTIALAMSQAKQTEWENKICGCASEEAPNQITAAQLPELLTESGRVKVAAEVTAKTVTACYKRLFNK</sequence>
<gene>
    <name evidence="2" type="ORF">JDW22_04450</name>
</gene>
<feature type="signal peptide" evidence="1">
    <location>
        <begin position="1"/>
        <end position="18"/>
    </location>
</feature>
<feature type="chain" id="PRO_5046463330" description="Lipoprotein" evidence="1">
    <location>
        <begin position="19"/>
        <end position="131"/>
    </location>
</feature>
<organism evidence="2 3">
    <name type="scientific">Kingella bonacorsii</name>
    <dbReference type="NCBI Taxonomy" id="2796361"/>
    <lineage>
        <taxon>Bacteria</taxon>
        <taxon>Pseudomonadati</taxon>
        <taxon>Pseudomonadota</taxon>
        <taxon>Betaproteobacteria</taxon>
        <taxon>Neisseriales</taxon>
        <taxon>Neisseriaceae</taxon>
        <taxon>Kingella</taxon>
    </lineage>
</organism>
<evidence type="ECO:0008006" key="4">
    <source>
        <dbReference type="Google" id="ProtNLM"/>
    </source>
</evidence>
<proteinExistence type="predicted"/>
<dbReference type="RefSeq" id="WP_200521872.1">
    <property type="nucleotide sequence ID" value="NZ_JAEHNZ010000001.1"/>
</dbReference>
<accession>A0ABS1BRE5</accession>
<comment type="caution">
    <text evidence="2">The sequence shown here is derived from an EMBL/GenBank/DDBJ whole genome shotgun (WGS) entry which is preliminary data.</text>
</comment>
<evidence type="ECO:0000313" key="2">
    <source>
        <dbReference type="EMBL" id="MBK0395850.1"/>
    </source>
</evidence>
<evidence type="ECO:0000256" key="1">
    <source>
        <dbReference type="SAM" id="SignalP"/>
    </source>
</evidence>
<dbReference type="PROSITE" id="PS51257">
    <property type="entry name" value="PROKAR_LIPOPROTEIN"/>
    <property type="match status" value="1"/>
</dbReference>
<dbReference type="EMBL" id="JAEHNZ010000001">
    <property type="protein sequence ID" value="MBK0395850.1"/>
    <property type="molecule type" value="Genomic_DNA"/>
</dbReference>
<reference evidence="2 3" key="1">
    <citation type="journal article" date="2021" name="Pathogens">
        <title>Isolation and Characterization of Kingella bonacorsii sp. nov., A Novel Kingella Species Detected in a Stable Periodontitis Subject.</title>
        <authorList>
            <person name="Antezack A."/>
            <person name="Boxberger M."/>
            <person name="Rolland C."/>
            <person name="Monnet-Corti V."/>
            <person name="La Scola B."/>
        </authorList>
    </citation>
    <scope>NUCLEOTIDE SEQUENCE [LARGE SCALE GENOMIC DNA]</scope>
    <source>
        <strain evidence="2 3">Marseille-Q4569</strain>
    </source>
</reference>
<dbReference type="Proteomes" id="UP000614058">
    <property type="component" value="Unassembled WGS sequence"/>
</dbReference>